<evidence type="ECO:0000256" key="1">
    <source>
        <dbReference type="SAM" id="MobiDB-lite"/>
    </source>
</evidence>
<name>A0ABM3ZPD3_PANGU</name>
<accession>A0ABM3ZPD3</accession>
<feature type="compositionally biased region" description="Low complexity" evidence="1">
    <location>
        <begin position="90"/>
        <end position="103"/>
    </location>
</feature>
<evidence type="ECO:0000313" key="3">
    <source>
        <dbReference type="RefSeq" id="XP_060550233.1"/>
    </source>
</evidence>
<evidence type="ECO:0000313" key="2">
    <source>
        <dbReference type="Proteomes" id="UP001652622"/>
    </source>
</evidence>
<dbReference type="GeneID" id="117670128"/>
<keyword evidence="2" id="KW-1185">Reference proteome</keyword>
<feature type="region of interest" description="Disordered" evidence="1">
    <location>
        <begin position="1"/>
        <end position="54"/>
    </location>
</feature>
<feature type="compositionally biased region" description="Polar residues" evidence="1">
    <location>
        <begin position="22"/>
        <end position="31"/>
    </location>
</feature>
<organism evidence="2 3">
    <name type="scientific">Pantherophis guttatus</name>
    <name type="common">Corn snake</name>
    <name type="synonym">Elaphe guttata</name>
    <dbReference type="NCBI Taxonomy" id="94885"/>
    <lineage>
        <taxon>Eukaryota</taxon>
        <taxon>Metazoa</taxon>
        <taxon>Chordata</taxon>
        <taxon>Craniata</taxon>
        <taxon>Vertebrata</taxon>
        <taxon>Euteleostomi</taxon>
        <taxon>Lepidosauria</taxon>
        <taxon>Squamata</taxon>
        <taxon>Bifurcata</taxon>
        <taxon>Unidentata</taxon>
        <taxon>Episquamata</taxon>
        <taxon>Toxicofera</taxon>
        <taxon>Serpentes</taxon>
        <taxon>Colubroidea</taxon>
        <taxon>Colubridae</taxon>
        <taxon>Colubrinae</taxon>
        <taxon>Pantherophis</taxon>
    </lineage>
</organism>
<protein>
    <submittedName>
        <fullName evidence="3">CDC42 small effector protein 1 isoform X1</fullName>
    </submittedName>
</protein>
<dbReference type="RefSeq" id="XP_060550233.1">
    <property type="nucleotide sequence ID" value="XM_060694250.1"/>
</dbReference>
<gene>
    <name evidence="3" type="primary">CDC42SE1</name>
</gene>
<dbReference type="Proteomes" id="UP001652622">
    <property type="component" value="Unplaced"/>
</dbReference>
<reference evidence="3" key="1">
    <citation type="submission" date="2025-08" db="UniProtKB">
        <authorList>
            <consortium name="RefSeq"/>
        </authorList>
    </citation>
    <scope>IDENTIFICATION</scope>
    <source>
        <tissue evidence="3">Blood</tissue>
    </source>
</reference>
<sequence>MPPLPHPRLLAQQPRGGGGWTPSPTKPSSIWRSPGRGAAMPEGRQSWQQPLRRVQGRLWVDSSRGVWLGGRRRSSVCLLKSFGAFPPPSSSGSGRAEEPSGASFSHGESSFPCWIAGALGGRGGTAEEGAVPGPPSWRCFSAIGIQIAFLAI</sequence>
<proteinExistence type="predicted"/>
<feature type="region of interest" description="Disordered" evidence="1">
    <location>
        <begin position="84"/>
        <end position="109"/>
    </location>
</feature>